<reference evidence="1" key="1">
    <citation type="submission" date="2021-01" db="EMBL/GenBank/DDBJ databases">
        <authorList>
            <person name="Corre E."/>
            <person name="Pelletier E."/>
            <person name="Niang G."/>
            <person name="Scheremetjew M."/>
            <person name="Finn R."/>
            <person name="Kale V."/>
            <person name="Holt S."/>
            <person name="Cochrane G."/>
            <person name="Meng A."/>
            <person name="Brown T."/>
            <person name="Cohen L."/>
        </authorList>
    </citation>
    <scope>NUCLEOTIDE SEQUENCE</scope>
    <source>
        <strain evidence="1">NIES-2562</strain>
    </source>
</reference>
<name>A0A7S3DLG7_9EUKA</name>
<evidence type="ECO:0000313" key="1">
    <source>
        <dbReference type="EMBL" id="CAE0260999.1"/>
    </source>
</evidence>
<organism evidence="1">
    <name type="scientific">Palpitomonas bilix</name>
    <dbReference type="NCBI Taxonomy" id="652834"/>
    <lineage>
        <taxon>Eukaryota</taxon>
        <taxon>Eukaryota incertae sedis</taxon>
    </lineage>
</organism>
<gene>
    <name evidence="1" type="ORF">PBIL07802_LOCUS23288</name>
</gene>
<proteinExistence type="predicted"/>
<protein>
    <submittedName>
        <fullName evidence="1">Uncharacterized protein</fullName>
    </submittedName>
</protein>
<dbReference type="AlphaFoldDB" id="A0A7S3DLG7"/>
<sequence length="107" mass="12157">MDHQLLALFSQSSSACFLKWITPRSNMSIENYADEDERVFYKVARGVLSSAKGDVTRKRCTKPFNVATRNTFHVGLQPDDGPEEKKRSVKKLKEFGEGVFKPATHHL</sequence>
<accession>A0A7S3DLG7</accession>
<dbReference type="EMBL" id="HBIB01035910">
    <property type="protein sequence ID" value="CAE0260999.1"/>
    <property type="molecule type" value="Transcribed_RNA"/>
</dbReference>